<dbReference type="EMBL" id="JACIUY010000053">
    <property type="protein sequence ID" value="MBB1086206.1"/>
    <property type="molecule type" value="Genomic_DNA"/>
</dbReference>
<accession>A0A7W3YCK1</accession>
<dbReference type="AlphaFoldDB" id="A0A7W3YCK1"/>
<dbReference type="RefSeq" id="WP_182581090.1">
    <property type="nucleotide sequence ID" value="NZ_JACIUY010000053.1"/>
</dbReference>
<dbReference type="Gene3D" id="3.20.20.70">
    <property type="entry name" value="Aldolase class I"/>
    <property type="match status" value="1"/>
</dbReference>
<comment type="function">
    <text evidence="1">Nitronate monooxygenase that uses molecular oxygen to catalyze the oxidative denitrification of alkyl nitronates. Acts on propionate 3-nitronate (P3N), the presumed physiological substrate. Probably functions in the detoxification of P3N, a metabolic poison produced by plants and fungi as a defense mechanism.</text>
</comment>
<proteinExistence type="predicted"/>
<evidence type="ECO:0000256" key="2">
    <source>
        <dbReference type="ARBA" id="ARBA00013457"/>
    </source>
</evidence>
<dbReference type="InterPro" id="IPR004136">
    <property type="entry name" value="NMO"/>
</dbReference>
<sequence length="323" mass="34751">MKSQSRITKVLNIEKPIIQGPMTWLTDARLVAAVSNAGGLGVLGPNAGQTTPATSVEEAVEKMRIEIQKTKKLTTKPFGLSLLPGEAEKDPFTVPMIKMAAEEKVAAVTYVGNVIRPELFEMLRQNNIKIIYRALCPNLKVAKEAEKYGADIIAVTGFDHGGDLPKKTISNFDLIPMTVDAVDIPIVADGGIADARGVKAAFALGAEGIYSGTVFITSDECRANNEVKKMIVKNDAEDLLLFRTAPAPYYRSLPTKLANHLVQMDKEGVPSTEIGQAMRGGIKAAMFDGDFDHGYISVGNGISNIHAIRPVSAIINDLMQGIE</sequence>
<dbReference type="GO" id="GO:0018580">
    <property type="term" value="F:nitronate monooxygenase activity"/>
    <property type="evidence" value="ECO:0007669"/>
    <property type="project" value="InterPro"/>
</dbReference>
<comment type="caution">
    <text evidence="6">The sequence shown here is derived from an EMBL/GenBank/DDBJ whole genome shotgun (WGS) entry which is preliminary data.</text>
</comment>
<dbReference type="PANTHER" id="PTHR32332">
    <property type="entry name" value="2-NITROPROPANE DIOXYGENASE"/>
    <property type="match status" value="1"/>
</dbReference>
<evidence type="ECO:0000256" key="4">
    <source>
        <dbReference type="ARBA" id="ARBA00022643"/>
    </source>
</evidence>
<dbReference type="CDD" id="cd04730">
    <property type="entry name" value="NPD_like"/>
    <property type="match status" value="1"/>
</dbReference>
<dbReference type="Proteomes" id="UP000518255">
    <property type="component" value="Unassembled WGS sequence"/>
</dbReference>
<keyword evidence="3" id="KW-0285">Flavoprotein</keyword>
<keyword evidence="6" id="KW-0503">Monooxygenase</keyword>
<evidence type="ECO:0000256" key="5">
    <source>
        <dbReference type="ARBA" id="ARBA00023002"/>
    </source>
</evidence>
<name>A0A7W3YCK1_9LACO</name>
<protein>
    <recommendedName>
        <fullName evidence="2">Probable nitronate monooxygenase</fullName>
    </recommendedName>
</protein>
<organism evidence="6 7">
    <name type="scientific">Limosilactobacillus fastidiosus</name>
    <dbReference type="NCBI Taxonomy" id="2759855"/>
    <lineage>
        <taxon>Bacteria</taxon>
        <taxon>Bacillati</taxon>
        <taxon>Bacillota</taxon>
        <taxon>Bacilli</taxon>
        <taxon>Lactobacillales</taxon>
        <taxon>Lactobacillaceae</taxon>
        <taxon>Limosilactobacillus</taxon>
    </lineage>
</organism>
<evidence type="ECO:0000313" key="7">
    <source>
        <dbReference type="Proteomes" id="UP000518255"/>
    </source>
</evidence>
<keyword evidence="4" id="KW-0288">FMN</keyword>
<keyword evidence="5" id="KW-0560">Oxidoreductase</keyword>
<dbReference type="SUPFAM" id="SSF51412">
    <property type="entry name" value="Inosine monophosphate dehydrogenase (IMPDH)"/>
    <property type="match status" value="1"/>
</dbReference>
<dbReference type="PANTHER" id="PTHR32332:SF20">
    <property type="entry name" value="2-NITROPROPANE DIOXYGENASE-LIKE PROTEIN"/>
    <property type="match status" value="1"/>
</dbReference>
<evidence type="ECO:0000313" key="6">
    <source>
        <dbReference type="EMBL" id="MBB1086206.1"/>
    </source>
</evidence>
<reference evidence="6 7" key="1">
    <citation type="submission" date="2020-07" db="EMBL/GenBank/DDBJ databases">
        <title>Description of Limosilactobacillus balticus sp. nov., Limosilactobacillus agrestis sp. nov., Limosilactobacillus albertensis sp. nov., Limosilactobacillus rudii sp. nov., Limosilactobacillus fastidiosus sp. nov., five novel Limosilactobacillus species isolated from the vertebrate gastrointestinal tract, and proposal of 6 subspecies of Limosilactobacillus reuteri adapted to the gastrointestinal tract of specific vertebrate hosts.</title>
        <authorList>
            <person name="Li F."/>
            <person name="Cheng C."/>
            <person name="Zheng J."/>
            <person name="Quevedo R.M."/>
            <person name="Li J."/>
            <person name="Roos S."/>
            <person name="Gaenzle M.G."/>
            <person name="Walter J."/>
        </authorList>
    </citation>
    <scope>NUCLEOTIDE SEQUENCE [LARGE SCALE GENOMIC DNA]</scope>
    <source>
        <strain evidence="6 7">WF-MA3-C</strain>
    </source>
</reference>
<gene>
    <name evidence="6" type="ORF">H5R63_05335</name>
</gene>
<evidence type="ECO:0000256" key="1">
    <source>
        <dbReference type="ARBA" id="ARBA00003535"/>
    </source>
</evidence>
<evidence type="ECO:0000256" key="3">
    <source>
        <dbReference type="ARBA" id="ARBA00022630"/>
    </source>
</evidence>
<dbReference type="InterPro" id="IPR013785">
    <property type="entry name" value="Aldolase_TIM"/>
</dbReference>
<dbReference type="Pfam" id="PF03060">
    <property type="entry name" value="NMO"/>
    <property type="match status" value="1"/>
</dbReference>